<reference evidence="3" key="1">
    <citation type="journal article" date="2023" name="bioRxiv">
        <title>Improved chromosome-level genome assembly for marigold (Tagetes erecta).</title>
        <authorList>
            <person name="Jiang F."/>
            <person name="Yuan L."/>
            <person name="Wang S."/>
            <person name="Wang H."/>
            <person name="Xu D."/>
            <person name="Wang A."/>
            <person name="Fan W."/>
        </authorList>
    </citation>
    <scope>NUCLEOTIDE SEQUENCE</scope>
    <source>
        <strain evidence="3">WSJ</strain>
        <tissue evidence="3">Leaf</tissue>
    </source>
</reference>
<name>A0AAD8NW76_TARER</name>
<accession>A0AAD8NW76</accession>
<evidence type="ECO:0000313" key="4">
    <source>
        <dbReference type="Proteomes" id="UP001229421"/>
    </source>
</evidence>
<evidence type="ECO:0000256" key="1">
    <source>
        <dbReference type="ARBA" id="ARBA00022898"/>
    </source>
</evidence>
<keyword evidence="4" id="KW-1185">Reference proteome</keyword>
<dbReference type="Pfam" id="PF00266">
    <property type="entry name" value="Aminotran_5"/>
    <property type="match status" value="1"/>
</dbReference>
<sequence>MPSLCIYNFNQIQSVNDLQKMVEHQLSKITITEHDMLLDDVVLEAGAPASDSSVETKLRWLRSQIIGEFAEIETPFGGRKLTYADHTASGRCLRYIEDYIVHNVLPFYGNTHTCDSYVGHRTMKMFHEATKYVKKCLGGTQHDALLFCGSGTTAAIKRLQEVLGIAVPSILKDRVLDSCLGVEERWVVFVGPYEHHSNLLSWRQSLAQVIEIGLDEQGMIDMDDLKQHLEFYQGTSRPMLASFSACSNVTGICSHTRSLARLLHKYGAFACFDFAASGPYVEIDLRSGDVDGYDAITLSPHKFLGGPGSPGILLMSNALYQLKYAPPSTCGGGTVNFVNCFNEQDTLYVTDIEEREDAGTPQIIQRVKAALAFQVKKYIKCEDIKKKEVDYIERALERLVKNSNIWILGNTKAERQPILSFLVYSNTMDKPLNGAFVATLLNDLFGIQARGGCACAGPYAHFLLGIDEPHSLAIKSTVKMGYNGSKLGWTRVSFPYYMSNEEYELVLDAIEFVAVYGHRFLPLYRFNWNTGSWRFKEKDCKLCASFCQVSKTNTQQKVIKDCKTVNEYAYYLEVAKHIGNMLPKFPSQGTVPKDIDANSVFFQV</sequence>
<dbReference type="AlphaFoldDB" id="A0AAD8NW76"/>
<dbReference type="InterPro" id="IPR015421">
    <property type="entry name" value="PyrdxlP-dep_Trfase_major"/>
</dbReference>
<dbReference type="InterPro" id="IPR015424">
    <property type="entry name" value="PyrdxlP-dep_Trfase"/>
</dbReference>
<keyword evidence="1" id="KW-0663">Pyridoxal phosphate</keyword>
<dbReference type="Gene3D" id="3.40.640.10">
    <property type="entry name" value="Type I PLP-dependent aspartate aminotransferase-like (Major domain)"/>
    <property type="match status" value="1"/>
</dbReference>
<evidence type="ECO:0000259" key="2">
    <source>
        <dbReference type="Pfam" id="PF00266"/>
    </source>
</evidence>
<comment type="caution">
    <text evidence="3">The sequence shown here is derived from an EMBL/GenBank/DDBJ whole genome shotgun (WGS) entry which is preliminary data.</text>
</comment>
<gene>
    <name evidence="3" type="ORF">QVD17_19061</name>
</gene>
<proteinExistence type="predicted"/>
<dbReference type="EMBL" id="JAUHHV010000005">
    <property type="protein sequence ID" value="KAK1423753.1"/>
    <property type="molecule type" value="Genomic_DNA"/>
</dbReference>
<feature type="domain" description="Aminotransferase class V" evidence="2">
    <location>
        <begin position="83"/>
        <end position="504"/>
    </location>
</feature>
<dbReference type="Proteomes" id="UP001229421">
    <property type="component" value="Unassembled WGS sequence"/>
</dbReference>
<evidence type="ECO:0000313" key="3">
    <source>
        <dbReference type="EMBL" id="KAK1423753.1"/>
    </source>
</evidence>
<dbReference type="InterPro" id="IPR000192">
    <property type="entry name" value="Aminotrans_V_dom"/>
</dbReference>
<dbReference type="PANTHER" id="PTHR43586:SF8">
    <property type="entry name" value="CYSTEINE DESULFURASE 1, CHLOROPLASTIC"/>
    <property type="match status" value="1"/>
</dbReference>
<dbReference type="SUPFAM" id="SSF53383">
    <property type="entry name" value="PLP-dependent transferases"/>
    <property type="match status" value="1"/>
</dbReference>
<dbReference type="Gene3D" id="3.90.1150.10">
    <property type="entry name" value="Aspartate Aminotransferase, domain 1"/>
    <property type="match status" value="1"/>
</dbReference>
<dbReference type="InterPro" id="IPR015422">
    <property type="entry name" value="PyrdxlP-dep_Trfase_small"/>
</dbReference>
<protein>
    <recommendedName>
        <fullName evidence="2">Aminotransferase class V domain-containing protein</fullName>
    </recommendedName>
</protein>
<dbReference type="PANTHER" id="PTHR43586">
    <property type="entry name" value="CYSTEINE DESULFURASE"/>
    <property type="match status" value="1"/>
</dbReference>
<organism evidence="3 4">
    <name type="scientific">Tagetes erecta</name>
    <name type="common">African marigold</name>
    <dbReference type="NCBI Taxonomy" id="13708"/>
    <lineage>
        <taxon>Eukaryota</taxon>
        <taxon>Viridiplantae</taxon>
        <taxon>Streptophyta</taxon>
        <taxon>Embryophyta</taxon>
        <taxon>Tracheophyta</taxon>
        <taxon>Spermatophyta</taxon>
        <taxon>Magnoliopsida</taxon>
        <taxon>eudicotyledons</taxon>
        <taxon>Gunneridae</taxon>
        <taxon>Pentapetalae</taxon>
        <taxon>asterids</taxon>
        <taxon>campanulids</taxon>
        <taxon>Asterales</taxon>
        <taxon>Asteraceae</taxon>
        <taxon>Asteroideae</taxon>
        <taxon>Heliantheae alliance</taxon>
        <taxon>Tageteae</taxon>
        <taxon>Tagetes</taxon>
    </lineage>
</organism>